<proteinExistence type="predicted"/>
<feature type="region of interest" description="Disordered" evidence="1">
    <location>
        <begin position="461"/>
        <end position="501"/>
    </location>
</feature>
<protein>
    <submittedName>
        <fullName evidence="2">Uncharacterized protein</fullName>
    </submittedName>
</protein>
<dbReference type="Proteomes" id="UP001642484">
    <property type="component" value="Unassembled WGS sequence"/>
</dbReference>
<dbReference type="EMBL" id="CAXAMN010000547">
    <property type="protein sequence ID" value="CAK8989315.1"/>
    <property type="molecule type" value="Genomic_DNA"/>
</dbReference>
<gene>
    <name evidence="2" type="ORF">CCMP2556_LOCUS1614</name>
</gene>
<name>A0ABP0HKD4_9DINO</name>
<feature type="compositionally biased region" description="Basic and acidic residues" evidence="1">
    <location>
        <begin position="41"/>
        <end position="50"/>
    </location>
</feature>
<evidence type="ECO:0000256" key="1">
    <source>
        <dbReference type="SAM" id="MobiDB-lite"/>
    </source>
</evidence>
<accession>A0ABP0HKD4</accession>
<evidence type="ECO:0000313" key="2">
    <source>
        <dbReference type="EMBL" id="CAK8989315.1"/>
    </source>
</evidence>
<sequence>VGSLYPARSRSMEVISISRSERSILSESSSGLLPAVQEGSEEARLEESNRMDSSNPNSARTNGGRTSSSGRDSTSPRSRSIQFQVLDEEDEDDAPGDRQATEEKAITWRIFTPEQAEVAQSRAPIFGQPVPPRMALPAHATAWSLTLPRNTSASQRKLYRRSEIEPAPVMNVPMSIEVKACAARGVTMPAPITGGPSGAQSVQLPRQPMRRRTRGTNSGPVDFRSVAPVPSKAVPYGSSPCQEDLGEPFHSLPFLEVHQRSAKWAAHLKAFLRGYEKPSLARQAAKKSCPGGTQTRSVAFQSNDELEQLLKAEQARQQQRSWIPDLRRAATIDDLAANEINRDRRGEEAITLTSDLNPLFADALVRFGALRNEVMDRAQDRREKADRLLSHMTNQVRYGIKKKLRSATTPQTLPEVEESSDSTDVEELETQHREKRLQRRRLRKSVAKFDRWMADYLHREGLKPAPAPPWHSRASRPSTAPAVRPSEVARGGPRRKQDVLN</sequence>
<feature type="compositionally biased region" description="Low complexity" evidence="1">
    <location>
        <begin position="58"/>
        <end position="80"/>
    </location>
</feature>
<evidence type="ECO:0000313" key="3">
    <source>
        <dbReference type="Proteomes" id="UP001642484"/>
    </source>
</evidence>
<reference evidence="2 3" key="1">
    <citation type="submission" date="2024-02" db="EMBL/GenBank/DDBJ databases">
        <authorList>
            <person name="Chen Y."/>
            <person name="Shah S."/>
            <person name="Dougan E. K."/>
            <person name="Thang M."/>
            <person name="Chan C."/>
        </authorList>
    </citation>
    <scope>NUCLEOTIDE SEQUENCE [LARGE SCALE GENOMIC DNA]</scope>
</reference>
<feature type="non-terminal residue" evidence="2">
    <location>
        <position position="1"/>
    </location>
</feature>
<feature type="compositionally biased region" description="Acidic residues" evidence="1">
    <location>
        <begin position="415"/>
        <end position="428"/>
    </location>
</feature>
<comment type="caution">
    <text evidence="2">The sequence shown here is derived from an EMBL/GenBank/DDBJ whole genome shotgun (WGS) entry which is preliminary data.</text>
</comment>
<feature type="region of interest" description="Disordered" evidence="1">
    <location>
        <begin position="19"/>
        <end position="100"/>
    </location>
</feature>
<feature type="region of interest" description="Disordered" evidence="1">
    <location>
        <begin position="405"/>
        <end position="439"/>
    </location>
</feature>
<keyword evidence="3" id="KW-1185">Reference proteome</keyword>
<organism evidence="2 3">
    <name type="scientific">Durusdinium trenchii</name>
    <dbReference type="NCBI Taxonomy" id="1381693"/>
    <lineage>
        <taxon>Eukaryota</taxon>
        <taxon>Sar</taxon>
        <taxon>Alveolata</taxon>
        <taxon>Dinophyceae</taxon>
        <taxon>Suessiales</taxon>
        <taxon>Symbiodiniaceae</taxon>
        <taxon>Durusdinium</taxon>
    </lineage>
</organism>
<feature type="region of interest" description="Disordered" evidence="1">
    <location>
        <begin position="189"/>
        <end position="226"/>
    </location>
</feature>